<dbReference type="PANTHER" id="PTHR37309">
    <property type="entry name" value="SLR0284 PROTEIN"/>
    <property type="match status" value="1"/>
</dbReference>
<dbReference type="Proteomes" id="UP000185557">
    <property type="component" value="Unassembled WGS sequence"/>
</dbReference>
<feature type="transmembrane region" description="Helical" evidence="1">
    <location>
        <begin position="85"/>
        <end position="107"/>
    </location>
</feature>
<dbReference type="PANTHER" id="PTHR37309:SF1">
    <property type="entry name" value="SLR0284 PROTEIN"/>
    <property type="match status" value="1"/>
</dbReference>
<accession>A0A1U7IYR6</accession>
<keyword evidence="3" id="KW-1185">Reference proteome</keyword>
<dbReference type="InterPro" id="IPR007165">
    <property type="entry name" value="Phage_holin_4_2"/>
</dbReference>
<dbReference type="OrthoDB" id="516102at2"/>
<keyword evidence="1" id="KW-0472">Membrane</keyword>
<evidence type="ECO:0000313" key="3">
    <source>
        <dbReference type="Proteomes" id="UP000185557"/>
    </source>
</evidence>
<feature type="transmembrane region" description="Helical" evidence="1">
    <location>
        <begin position="30"/>
        <end position="47"/>
    </location>
</feature>
<evidence type="ECO:0008006" key="4">
    <source>
        <dbReference type="Google" id="ProtNLM"/>
    </source>
</evidence>
<dbReference type="RefSeq" id="WP_073610942.1">
    <property type="nucleotide sequence ID" value="NZ_MRCG01000027.1"/>
</dbReference>
<organism evidence="2 3">
    <name type="scientific">Phormidium tenue NIES-30</name>
    <dbReference type="NCBI Taxonomy" id="549789"/>
    <lineage>
        <taxon>Bacteria</taxon>
        <taxon>Bacillati</taxon>
        <taxon>Cyanobacteriota</taxon>
        <taxon>Cyanophyceae</taxon>
        <taxon>Oscillatoriophycideae</taxon>
        <taxon>Oscillatoriales</taxon>
        <taxon>Oscillatoriaceae</taxon>
        <taxon>Phormidium</taxon>
    </lineage>
</organism>
<evidence type="ECO:0000313" key="2">
    <source>
        <dbReference type="EMBL" id="OKH43965.1"/>
    </source>
</evidence>
<dbReference type="Pfam" id="PF04020">
    <property type="entry name" value="Phage_holin_4_2"/>
    <property type="match status" value="1"/>
</dbReference>
<keyword evidence="1" id="KW-1133">Transmembrane helix</keyword>
<gene>
    <name evidence="2" type="ORF">NIES30_23810</name>
</gene>
<reference evidence="2 3" key="1">
    <citation type="submission" date="2016-11" db="EMBL/GenBank/DDBJ databases">
        <title>Draft Genome Sequences of Nine Cyanobacterial Strains from Diverse Habitats.</title>
        <authorList>
            <person name="Zhu T."/>
            <person name="Hou S."/>
            <person name="Lu X."/>
            <person name="Hess W.R."/>
        </authorList>
    </citation>
    <scope>NUCLEOTIDE SEQUENCE [LARGE SCALE GENOMIC DNA]</scope>
    <source>
        <strain evidence="2 3">NIES-30</strain>
    </source>
</reference>
<feature type="transmembrane region" description="Helical" evidence="1">
    <location>
        <begin position="59"/>
        <end position="79"/>
    </location>
</feature>
<sequence>MWSILLSGLATALSLLVVDLVVPGVTIDTLTAAAIAAVSVGLVNAFVKPALQTVTMPINAVSFGAFSLVLNGLCLWVASLVVPGFYISGIIGFLVGPLVLSAVNTFINNYFDKKTPAFLRDGTGSELSTDRSSQL</sequence>
<comment type="caution">
    <text evidence="2">The sequence shown here is derived from an EMBL/GenBank/DDBJ whole genome shotgun (WGS) entry which is preliminary data.</text>
</comment>
<evidence type="ECO:0000256" key="1">
    <source>
        <dbReference type="SAM" id="Phobius"/>
    </source>
</evidence>
<proteinExistence type="predicted"/>
<protein>
    <recommendedName>
        <fullName evidence="4">Phage holin family protein</fullName>
    </recommendedName>
</protein>
<dbReference type="AlphaFoldDB" id="A0A1U7IYR6"/>
<name>A0A1U7IYR6_9CYAN</name>
<keyword evidence="1" id="KW-0812">Transmembrane</keyword>
<dbReference type="EMBL" id="MRCG01000027">
    <property type="protein sequence ID" value="OKH43965.1"/>
    <property type="molecule type" value="Genomic_DNA"/>
</dbReference>
<dbReference type="STRING" id="549789.NIES30_23810"/>